<organism evidence="1 2">
    <name type="scientific">Carnobacterium inhibens subsp. gilichinskyi</name>
    <dbReference type="NCBI Taxonomy" id="1266845"/>
    <lineage>
        <taxon>Bacteria</taxon>
        <taxon>Bacillati</taxon>
        <taxon>Bacillota</taxon>
        <taxon>Bacilli</taxon>
        <taxon>Lactobacillales</taxon>
        <taxon>Carnobacteriaceae</taxon>
        <taxon>Carnobacterium</taxon>
    </lineage>
</organism>
<gene>
    <name evidence="1" type="ORF">Q783_00375</name>
</gene>
<reference evidence="1 2" key="1">
    <citation type="journal article" date="2013" name="Genome Announc.">
        <title>Complete Genome Sequence of Carnobacterium gilichinskyi Strain WN1359T (DSM 27470T).</title>
        <authorList>
            <person name="Leonard M.T."/>
            <person name="Panayotova N."/>
            <person name="Farmerie W.G."/>
            <person name="Triplett E.W."/>
            <person name="Nicholson W.L."/>
        </authorList>
    </citation>
    <scope>NUCLEOTIDE SEQUENCE [LARGE SCALE GENOMIC DNA]</scope>
    <source>
        <strain evidence="1 2">WN1359</strain>
    </source>
</reference>
<proteinExistence type="predicted"/>
<protein>
    <submittedName>
        <fullName evidence="1">Uncharacterized protein</fullName>
    </submittedName>
</protein>
<dbReference type="PATRIC" id="fig|1266845.5.peg.71"/>
<accession>U5SBY9</accession>
<dbReference type="HOGENOM" id="CLU_2328605_0_0_9"/>
<evidence type="ECO:0000313" key="1">
    <source>
        <dbReference type="EMBL" id="AGY82750.1"/>
    </source>
</evidence>
<name>U5SBY9_9LACT</name>
<evidence type="ECO:0000313" key="2">
    <source>
        <dbReference type="Proteomes" id="UP000017469"/>
    </source>
</evidence>
<dbReference type="AlphaFoldDB" id="U5SBY9"/>
<sequence>MSESSYEFSEEIKDKEKIAEFENWFDKINFTEEIDKPDGYADIILQIRHYKEGTSTHPISIWLDGNESTVINGIGSEDRVGKISSSQLDDLRDIIDLK</sequence>
<dbReference type="Proteomes" id="UP000017469">
    <property type="component" value="Chromosome"/>
</dbReference>
<dbReference type="KEGG" id="caw:Q783_00375"/>
<dbReference type="EMBL" id="CP006812">
    <property type="protein sequence ID" value="AGY82750.1"/>
    <property type="molecule type" value="Genomic_DNA"/>
</dbReference>
<dbReference type="RefSeq" id="WP_023176576.1">
    <property type="nucleotide sequence ID" value="NC_022606.1"/>
</dbReference>